<keyword evidence="2" id="KW-1277">Toxin-antitoxin system</keyword>
<dbReference type="SUPFAM" id="SSF55961">
    <property type="entry name" value="Bet v1-like"/>
    <property type="match status" value="1"/>
</dbReference>
<evidence type="ECO:0000256" key="2">
    <source>
        <dbReference type="ARBA" id="ARBA00022649"/>
    </source>
</evidence>
<proteinExistence type="inferred from homology"/>
<dbReference type="InterPro" id="IPR023393">
    <property type="entry name" value="START-like_dom_sf"/>
</dbReference>
<dbReference type="EMBL" id="CAADFA010000676">
    <property type="protein sequence ID" value="VFJ72832.1"/>
    <property type="molecule type" value="Genomic_DNA"/>
</dbReference>
<dbReference type="CDD" id="cd07813">
    <property type="entry name" value="COQ10p_like"/>
    <property type="match status" value="1"/>
</dbReference>
<dbReference type="Pfam" id="PF03364">
    <property type="entry name" value="Polyketide_cyc"/>
    <property type="match status" value="1"/>
</dbReference>
<sequence>MTTHSIERMLPYPPEFIFDLVADVESYPDFLPFWRQARIHARDGNIYYTDQEIGVGIVQERFRTKTTLNYPTAIHVISSEGFFRGLSMHWGFEPVPEGGCRIKFTQSWKLRSFLKQQLLGLLIVENSHTVMNAFEKQAHELYSTCGIQHDHPVPHY</sequence>
<reference evidence="6" key="1">
    <citation type="submission" date="2019-02" db="EMBL/GenBank/DDBJ databases">
        <authorList>
            <person name="Gruber-Vodicka R. H."/>
            <person name="Seah K. B. B."/>
        </authorList>
    </citation>
    <scope>NUCLEOTIDE SEQUENCE</scope>
    <source>
        <strain evidence="4">BECK_BZ163</strain>
        <strain evidence="6">BECK_BZ164</strain>
        <strain evidence="5">BECK_BZ165</strain>
    </source>
</reference>
<dbReference type="InterPro" id="IPR044996">
    <property type="entry name" value="COQ10-like"/>
</dbReference>
<evidence type="ECO:0000256" key="1">
    <source>
        <dbReference type="ARBA" id="ARBA00008918"/>
    </source>
</evidence>
<dbReference type="PANTHER" id="PTHR12901:SF10">
    <property type="entry name" value="COENZYME Q-BINDING PROTEIN COQ10, MITOCHONDRIAL"/>
    <property type="match status" value="1"/>
</dbReference>
<name>A0A450WP31_9GAMM</name>
<organism evidence="6">
    <name type="scientific">Candidatus Kentrum sp. FM</name>
    <dbReference type="NCBI Taxonomy" id="2126340"/>
    <lineage>
        <taxon>Bacteria</taxon>
        <taxon>Pseudomonadati</taxon>
        <taxon>Pseudomonadota</taxon>
        <taxon>Gammaproteobacteria</taxon>
        <taxon>Candidatus Kentrum</taxon>
    </lineage>
</organism>
<dbReference type="AlphaFoldDB" id="A0A450WP31"/>
<comment type="similarity">
    <text evidence="1">Belongs to the ribosome association toxin RatA family.</text>
</comment>
<dbReference type="GO" id="GO:0048039">
    <property type="term" value="F:ubiquinone binding"/>
    <property type="evidence" value="ECO:0007669"/>
    <property type="project" value="InterPro"/>
</dbReference>
<dbReference type="Gene3D" id="3.30.530.20">
    <property type="match status" value="1"/>
</dbReference>
<protein>
    <submittedName>
        <fullName evidence="6">Coenzyme Q-binding protein COQ10</fullName>
    </submittedName>
</protein>
<dbReference type="EMBL" id="CAADFL010000574">
    <property type="protein sequence ID" value="VFK18796.1"/>
    <property type="molecule type" value="Genomic_DNA"/>
</dbReference>
<accession>A0A450WP31</accession>
<evidence type="ECO:0000313" key="5">
    <source>
        <dbReference type="EMBL" id="VFJ72832.1"/>
    </source>
</evidence>
<dbReference type="EMBL" id="CAADEZ010000149">
    <property type="protein sequence ID" value="VFJ55440.1"/>
    <property type="molecule type" value="Genomic_DNA"/>
</dbReference>
<dbReference type="PANTHER" id="PTHR12901">
    <property type="entry name" value="SPERM PROTEIN HOMOLOG"/>
    <property type="match status" value="1"/>
</dbReference>
<evidence type="ECO:0000313" key="6">
    <source>
        <dbReference type="EMBL" id="VFK18796.1"/>
    </source>
</evidence>
<evidence type="ECO:0000313" key="4">
    <source>
        <dbReference type="EMBL" id="VFJ55440.1"/>
    </source>
</evidence>
<gene>
    <name evidence="4" type="ORF">BECKFM1743A_GA0114220_101492</name>
    <name evidence="6" type="ORF">BECKFM1743B_GA0114221_105742</name>
    <name evidence="5" type="ORF">BECKFM1743C_GA0114222_106762</name>
</gene>
<dbReference type="GO" id="GO:0045333">
    <property type="term" value="P:cellular respiration"/>
    <property type="evidence" value="ECO:0007669"/>
    <property type="project" value="InterPro"/>
</dbReference>
<feature type="domain" description="Coenzyme Q-binding protein COQ10 START" evidence="3">
    <location>
        <begin position="10"/>
        <end position="134"/>
    </location>
</feature>
<evidence type="ECO:0000259" key="3">
    <source>
        <dbReference type="Pfam" id="PF03364"/>
    </source>
</evidence>
<dbReference type="InterPro" id="IPR005031">
    <property type="entry name" value="COQ10_START"/>
</dbReference>